<evidence type="ECO:0000256" key="1">
    <source>
        <dbReference type="SAM" id="Phobius"/>
    </source>
</evidence>
<dbReference type="EMBL" id="PFAV01000033">
    <property type="protein sequence ID" value="PIR91480.1"/>
    <property type="molecule type" value="Genomic_DNA"/>
</dbReference>
<dbReference type="Proteomes" id="UP000228906">
    <property type="component" value="Unassembled WGS sequence"/>
</dbReference>
<feature type="transmembrane region" description="Helical" evidence="1">
    <location>
        <begin position="161"/>
        <end position="186"/>
    </location>
</feature>
<keyword evidence="1" id="KW-1133">Transmembrane helix</keyword>
<sequence length="227" mass="24973">MVGGGLFFYGCLPTISKEPDVTLTGAAGDAKKISELWPKLQAMVKKPYEQLKIGLLQDEKMTVVRLWVDDKAHLYFFDEKTSQAGSLRFGWKKTSPSIKFVDSEGNLLKDGDKEMEYAFWGDKQAAPTSTAIDTGQWFLWAIEAVAIGFGVWLVAKVGIFLLSALAFIAFNLMVLALLVAGAAIIYGAAQIFFKTTGITLDDIKEWFLGEVEDLNIFIRQVAEGLGG</sequence>
<keyword evidence="1" id="KW-0812">Transmembrane</keyword>
<gene>
    <name evidence="2" type="ORF">COU03_01960</name>
</gene>
<name>A0A2H0UZF4_9BACT</name>
<proteinExistence type="predicted"/>
<evidence type="ECO:0000313" key="2">
    <source>
        <dbReference type="EMBL" id="PIR91480.1"/>
    </source>
</evidence>
<organism evidence="2 3">
    <name type="scientific">bacterium (Candidatus Gribaldobacteria) CG10_big_fil_rev_8_21_14_0_10_41_12</name>
    <dbReference type="NCBI Taxonomy" id="2014277"/>
    <lineage>
        <taxon>Bacteria</taxon>
        <taxon>Candidatus Gribaldobacteria</taxon>
    </lineage>
</organism>
<comment type="caution">
    <text evidence="2">The sequence shown here is derived from an EMBL/GenBank/DDBJ whole genome shotgun (WGS) entry which is preliminary data.</text>
</comment>
<dbReference type="AlphaFoldDB" id="A0A2H0UZF4"/>
<accession>A0A2H0UZF4</accession>
<feature type="transmembrane region" description="Helical" evidence="1">
    <location>
        <begin position="137"/>
        <end position="155"/>
    </location>
</feature>
<reference evidence="3" key="1">
    <citation type="submission" date="2017-09" db="EMBL/GenBank/DDBJ databases">
        <title>Depth-based differentiation of microbial function through sediment-hosted aquifers and enrichment of novel symbionts in the deep terrestrial subsurface.</title>
        <authorList>
            <person name="Probst A.J."/>
            <person name="Ladd B."/>
            <person name="Jarett J.K."/>
            <person name="Geller-Mcgrath D.E."/>
            <person name="Sieber C.M.K."/>
            <person name="Emerson J.B."/>
            <person name="Anantharaman K."/>
            <person name="Thomas B.C."/>
            <person name="Malmstrom R."/>
            <person name="Stieglmeier M."/>
            <person name="Klingl A."/>
            <person name="Woyke T."/>
            <person name="Ryan C.M."/>
            <person name="Banfield J.F."/>
        </authorList>
    </citation>
    <scope>NUCLEOTIDE SEQUENCE [LARGE SCALE GENOMIC DNA]</scope>
</reference>
<evidence type="ECO:0000313" key="3">
    <source>
        <dbReference type="Proteomes" id="UP000228906"/>
    </source>
</evidence>
<protein>
    <submittedName>
        <fullName evidence="2">Uncharacterized protein</fullName>
    </submittedName>
</protein>
<keyword evidence="1" id="KW-0472">Membrane</keyword>